<reference evidence="4 5" key="1">
    <citation type="submission" date="2015-04" db="EMBL/GenBank/DDBJ databases">
        <authorList>
            <person name="Heijne W.H."/>
            <person name="Fedorova N.D."/>
            <person name="Nierman W.C."/>
            <person name="Vollebregt A.W."/>
            <person name="Zhao Z."/>
            <person name="Wu L."/>
            <person name="Kumar M."/>
            <person name="Stam H."/>
            <person name="van den Berg M.A."/>
            <person name="Pel H.J."/>
        </authorList>
    </citation>
    <scope>NUCLEOTIDE SEQUENCE [LARGE SCALE GENOMIC DNA]</scope>
    <source>
        <strain evidence="4 5">CBS 393.64</strain>
    </source>
</reference>
<evidence type="ECO:0000313" key="4">
    <source>
        <dbReference type="EMBL" id="KKA24494.1"/>
    </source>
</evidence>
<dbReference type="GO" id="GO:0016491">
    <property type="term" value="F:oxidoreductase activity"/>
    <property type="evidence" value="ECO:0007669"/>
    <property type="project" value="UniProtKB-KW"/>
</dbReference>
<dbReference type="SUPFAM" id="SSF51735">
    <property type="entry name" value="NAD(P)-binding Rossmann-fold domains"/>
    <property type="match status" value="1"/>
</dbReference>
<dbReference type="EMBL" id="LASV01000061">
    <property type="protein sequence ID" value="KKA24494.1"/>
    <property type="molecule type" value="Genomic_DNA"/>
</dbReference>
<sequence length="194" mass="21508">MAFPYKKVLVVGATSGIGLAIAERLVQQGIFVIGVGRRKENLDAFVQSQGSDKAAAVQFDITKLDAIPGFVQDTTSGLALVPILRCSNYCASKAALHHWILCLREQLKGSNIKVIEILPPAVQTELHDAKHQPDIVDGRNFGMPLDEFTNETMEKLLLGEEQIPIGMAKNAFESFEKQRQEIFTKLVETMKQKR</sequence>
<proteinExistence type="inferred from homology"/>
<name>A0A0F4Z1V9_RASE3</name>
<dbReference type="GeneID" id="25313874"/>
<evidence type="ECO:0000256" key="3">
    <source>
        <dbReference type="ARBA" id="ARBA00023002"/>
    </source>
</evidence>
<dbReference type="Proteomes" id="UP000053958">
    <property type="component" value="Unassembled WGS sequence"/>
</dbReference>
<dbReference type="RefSeq" id="XP_013331106.1">
    <property type="nucleotide sequence ID" value="XM_013475652.1"/>
</dbReference>
<gene>
    <name evidence="4" type="ORF">T310_1523</name>
</gene>
<dbReference type="AlphaFoldDB" id="A0A0F4Z1V9"/>
<organism evidence="4 5">
    <name type="scientific">Rasamsonia emersonii (strain ATCC 16479 / CBS 393.64 / IMI 116815)</name>
    <dbReference type="NCBI Taxonomy" id="1408163"/>
    <lineage>
        <taxon>Eukaryota</taxon>
        <taxon>Fungi</taxon>
        <taxon>Dikarya</taxon>
        <taxon>Ascomycota</taxon>
        <taxon>Pezizomycotina</taxon>
        <taxon>Eurotiomycetes</taxon>
        <taxon>Eurotiomycetidae</taxon>
        <taxon>Eurotiales</taxon>
        <taxon>Trichocomaceae</taxon>
        <taxon>Rasamsonia</taxon>
    </lineage>
</organism>
<comment type="similarity">
    <text evidence="1">Belongs to the short-chain dehydrogenases/reductases (SDR) family.</text>
</comment>
<dbReference type="PRINTS" id="PR00081">
    <property type="entry name" value="GDHRDH"/>
</dbReference>
<dbReference type="PROSITE" id="PS00061">
    <property type="entry name" value="ADH_SHORT"/>
    <property type="match status" value="1"/>
</dbReference>
<dbReference type="PANTHER" id="PTHR43669">
    <property type="entry name" value="5-KETO-D-GLUCONATE 5-REDUCTASE"/>
    <property type="match status" value="1"/>
</dbReference>
<dbReference type="STRING" id="1408163.A0A0F4Z1V9"/>
<dbReference type="InterPro" id="IPR020904">
    <property type="entry name" value="Sc_DH/Rdtase_CS"/>
</dbReference>
<protein>
    <submittedName>
        <fullName evidence="4">Uncharacterized protein</fullName>
    </submittedName>
</protein>
<dbReference type="InterPro" id="IPR036291">
    <property type="entry name" value="NAD(P)-bd_dom_sf"/>
</dbReference>
<keyword evidence="5" id="KW-1185">Reference proteome</keyword>
<dbReference type="PANTHER" id="PTHR43669:SF11">
    <property type="entry name" value="SHORT-CHAIN DEHYDROGENASE_OXIDOREDUCTASE"/>
    <property type="match status" value="1"/>
</dbReference>
<dbReference type="Gene3D" id="3.40.50.720">
    <property type="entry name" value="NAD(P)-binding Rossmann-like Domain"/>
    <property type="match status" value="2"/>
</dbReference>
<evidence type="ECO:0000256" key="2">
    <source>
        <dbReference type="ARBA" id="ARBA00022857"/>
    </source>
</evidence>
<keyword evidence="3" id="KW-0560">Oxidoreductase</keyword>
<comment type="caution">
    <text evidence="4">The sequence shown here is derived from an EMBL/GenBank/DDBJ whole genome shotgun (WGS) entry which is preliminary data.</text>
</comment>
<keyword evidence="2" id="KW-0521">NADP</keyword>
<dbReference type="InterPro" id="IPR002347">
    <property type="entry name" value="SDR_fam"/>
</dbReference>
<dbReference type="OrthoDB" id="37659at2759"/>
<dbReference type="Pfam" id="PF00106">
    <property type="entry name" value="adh_short"/>
    <property type="match status" value="1"/>
</dbReference>
<accession>A0A0F4Z1V9</accession>
<evidence type="ECO:0000256" key="1">
    <source>
        <dbReference type="ARBA" id="ARBA00006484"/>
    </source>
</evidence>
<evidence type="ECO:0000313" key="5">
    <source>
        <dbReference type="Proteomes" id="UP000053958"/>
    </source>
</evidence>